<organism evidence="2 3">
    <name type="scientific">Tumebacillus flagellatus</name>
    <dbReference type="NCBI Taxonomy" id="1157490"/>
    <lineage>
        <taxon>Bacteria</taxon>
        <taxon>Bacillati</taxon>
        <taxon>Bacillota</taxon>
        <taxon>Bacilli</taxon>
        <taxon>Bacillales</taxon>
        <taxon>Alicyclobacillaceae</taxon>
        <taxon>Tumebacillus</taxon>
    </lineage>
</organism>
<gene>
    <name evidence="2" type="ORF">EL26_24125</name>
</gene>
<dbReference type="STRING" id="1157490.EL26_24125"/>
<accession>A0A074LF14</accession>
<feature type="region of interest" description="Disordered" evidence="1">
    <location>
        <begin position="1"/>
        <end position="23"/>
    </location>
</feature>
<evidence type="ECO:0008006" key="4">
    <source>
        <dbReference type="Google" id="ProtNLM"/>
    </source>
</evidence>
<protein>
    <recommendedName>
        <fullName evidence="4">HNH endonuclease</fullName>
    </recommendedName>
</protein>
<comment type="caution">
    <text evidence="2">The sequence shown here is derived from an EMBL/GenBank/DDBJ whole genome shotgun (WGS) entry which is preliminary data.</text>
</comment>
<keyword evidence="3" id="KW-1185">Reference proteome</keyword>
<evidence type="ECO:0000313" key="2">
    <source>
        <dbReference type="EMBL" id="KEO80836.1"/>
    </source>
</evidence>
<dbReference type="AlphaFoldDB" id="A0A074LF14"/>
<evidence type="ECO:0000313" key="3">
    <source>
        <dbReference type="Proteomes" id="UP000027931"/>
    </source>
</evidence>
<sequence>PGTHADRLELAHLTQRSQGGRGDQPWNIAALCGPSTNSGTCHWKIDSRRRSHRDWIEEKIAELKELYDPADWPE</sequence>
<name>A0A074LF14_9BACL</name>
<feature type="compositionally biased region" description="Basic and acidic residues" evidence="1">
    <location>
        <begin position="1"/>
        <end position="10"/>
    </location>
</feature>
<dbReference type="EMBL" id="JMIR01000070">
    <property type="protein sequence ID" value="KEO80836.1"/>
    <property type="molecule type" value="Genomic_DNA"/>
</dbReference>
<evidence type="ECO:0000256" key="1">
    <source>
        <dbReference type="SAM" id="MobiDB-lite"/>
    </source>
</evidence>
<feature type="non-terminal residue" evidence="2">
    <location>
        <position position="1"/>
    </location>
</feature>
<reference evidence="2 3" key="1">
    <citation type="journal article" date="2013" name="Int. J. Syst. Evol. Microbiol.">
        <title>Tumebacillus flagellatus sp. nov., an alpha-amylase/pullulanase-producing bacterium isolated from cassava wastewater.</title>
        <authorList>
            <person name="Wang Q."/>
            <person name="Xie N."/>
            <person name="Qin Y."/>
            <person name="Shen N."/>
            <person name="Zhu J."/>
            <person name="Mi H."/>
            <person name="Huang R."/>
        </authorList>
    </citation>
    <scope>NUCLEOTIDE SEQUENCE [LARGE SCALE GENOMIC DNA]</scope>
    <source>
        <strain evidence="2 3">GST4</strain>
    </source>
</reference>
<proteinExistence type="predicted"/>
<dbReference type="Proteomes" id="UP000027931">
    <property type="component" value="Unassembled WGS sequence"/>
</dbReference>